<dbReference type="InterPro" id="IPR038108">
    <property type="entry name" value="RPN13_DEUBAD_sf"/>
</dbReference>
<dbReference type="GO" id="GO:0061133">
    <property type="term" value="F:endopeptidase activator activity"/>
    <property type="evidence" value="ECO:0007669"/>
    <property type="project" value="TreeGrafter"/>
</dbReference>
<reference evidence="8 9" key="1">
    <citation type="submission" date="2017-03" db="EMBL/GenBank/DDBJ databases">
        <title>Genomes of endolithic fungi from Antarctica.</title>
        <authorList>
            <person name="Coleine C."/>
            <person name="Masonjones S."/>
            <person name="Stajich J.E."/>
        </authorList>
    </citation>
    <scope>NUCLEOTIDE SEQUENCE [LARGE SCALE GENOMIC DNA]</scope>
    <source>
        <strain evidence="8 9">CCFEE 5184</strain>
    </source>
</reference>
<organism evidence="8 9">
    <name type="scientific">Friedmanniomyces simplex</name>
    <dbReference type="NCBI Taxonomy" id="329884"/>
    <lineage>
        <taxon>Eukaryota</taxon>
        <taxon>Fungi</taxon>
        <taxon>Dikarya</taxon>
        <taxon>Ascomycota</taxon>
        <taxon>Pezizomycotina</taxon>
        <taxon>Dothideomycetes</taxon>
        <taxon>Dothideomycetidae</taxon>
        <taxon>Mycosphaerellales</taxon>
        <taxon>Teratosphaeriaceae</taxon>
        <taxon>Friedmanniomyces</taxon>
    </lineage>
</organism>
<evidence type="ECO:0000256" key="4">
    <source>
        <dbReference type="ARBA" id="ARBA00022942"/>
    </source>
</evidence>
<keyword evidence="9" id="KW-1185">Reference proteome</keyword>
<dbReference type="GO" id="GO:0070628">
    <property type="term" value="F:proteasome binding"/>
    <property type="evidence" value="ECO:0007669"/>
    <property type="project" value="TreeGrafter"/>
</dbReference>
<feature type="compositionally biased region" description="Basic and acidic residues" evidence="6">
    <location>
        <begin position="190"/>
        <end position="202"/>
    </location>
</feature>
<dbReference type="GO" id="GO:0008541">
    <property type="term" value="C:proteasome regulatory particle, lid subcomplex"/>
    <property type="evidence" value="ECO:0007669"/>
    <property type="project" value="TreeGrafter"/>
</dbReference>
<dbReference type="Pfam" id="PF04683">
    <property type="entry name" value="Rpn13_ADRM1_Pru"/>
    <property type="match status" value="1"/>
</dbReference>
<keyword evidence="5" id="KW-0539">Nucleus</keyword>
<dbReference type="Gene3D" id="2.30.29.70">
    <property type="entry name" value="Proteasomal ubiquitin receptor Rpn13/ADRM1"/>
    <property type="match status" value="1"/>
</dbReference>
<dbReference type="PANTHER" id="PTHR12225:SF0">
    <property type="entry name" value="PROTEASOMAL UBIQUITIN RECEPTOR ADRM1"/>
    <property type="match status" value="1"/>
</dbReference>
<evidence type="ECO:0000256" key="2">
    <source>
        <dbReference type="ARBA" id="ARBA00004496"/>
    </source>
</evidence>
<keyword evidence="3" id="KW-0963">Cytoplasm</keyword>
<evidence type="ECO:0000256" key="6">
    <source>
        <dbReference type="SAM" id="MobiDB-lite"/>
    </source>
</evidence>
<keyword evidence="4" id="KW-0647">Proteasome</keyword>
<sequence length="387" mass="41318">MASSPLITFKAGKCAFAGRKVTPDPTPGYLYLYSEDDLLHLCWRPRSAPASEPETDLLMIPGDGSFHPLVKNPGAESVESPTTGRIFVLKFSSSSQKYYFWMQSAPQHKEGKLGWFSARDQRIGQVIDALLQGEDVDVEREAQEIREGGAGDDDDDAGPNGEADAMEVDQGDGLTRQETGGAGQDATGGDPREEGEASREGGADGGRAQDTNTLVQNFLNSLHSTQQSRTSAQQADIPFTTLPELLTTSTTIPFIASATPPQIDTLCTLLPPEIFLLTQESASDPSSSDPNPSPAAGQAAIEALSTEQKKDILRRALRSPQFHQSLGSLTVALRDGGLPMIGEALRLKVEHGGVIRGGSMPLGGGQAVEAFVEGVRRTVEEEEKAKK</sequence>
<dbReference type="InterPro" id="IPR044868">
    <property type="entry name" value="Rpn13/ADRM1_Pru"/>
</dbReference>
<evidence type="ECO:0000313" key="8">
    <source>
        <dbReference type="EMBL" id="TKA75127.1"/>
    </source>
</evidence>
<evidence type="ECO:0000256" key="1">
    <source>
        <dbReference type="ARBA" id="ARBA00004123"/>
    </source>
</evidence>
<protein>
    <recommendedName>
        <fullName evidence="7">Pru domain-containing protein</fullName>
    </recommendedName>
</protein>
<dbReference type="EMBL" id="NAJQ01000203">
    <property type="protein sequence ID" value="TKA75127.1"/>
    <property type="molecule type" value="Genomic_DNA"/>
</dbReference>
<proteinExistence type="predicted"/>
<dbReference type="InterPro" id="IPR006773">
    <property type="entry name" value="Rpn13/ADRM1"/>
</dbReference>
<dbReference type="Proteomes" id="UP000309340">
    <property type="component" value="Unassembled WGS sequence"/>
</dbReference>
<gene>
    <name evidence="8" type="ORF">B0A55_05014</name>
</gene>
<dbReference type="STRING" id="329884.A0A4U0XGB2"/>
<evidence type="ECO:0000313" key="9">
    <source>
        <dbReference type="Proteomes" id="UP000309340"/>
    </source>
</evidence>
<name>A0A4U0XGB2_9PEZI</name>
<feature type="region of interest" description="Disordered" evidence="6">
    <location>
        <begin position="145"/>
        <end position="209"/>
    </location>
</feature>
<dbReference type="GO" id="GO:0005634">
    <property type="term" value="C:nucleus"/>
    <property type="evidence" value="ECO:0007669"/>
    <property type="project" value="UniProtKB-SubCell"/>
</dbReference>
<evidence type="ECO:0000256" key="3">
    <source>
        <dbReference type="ARBA" id="ARBA00022490"/>
    </source>
</evidence>
<dbReference type="OrthoDB" id="340431at2759"/>
<comment type="subcellular location">
    <subcellularLocation>
        <location evidence="2">Cytoplasm</location>
    </subcellularLocation>
    <subcellularLocation>
        <location evidence="1">Nucleus</location>
    </subcellularLocation>
</comment>
<dbReference type="Gene3D" id="1.10.2020.20">
    <property type="match status" value="1"/>
</dbReference>
<dbReference type="AlphaFoldDB" id="A0A4U0XGB2"/>
<evidence type="ECO:0000259" key="7">
    <source>
        <dbReference type="PROSITE" id="PS51917"/>
    </source>
</evidence>
<dbReference type="PROSITE" id="PS51917">
    <property type="entry name" value="PRU"/>
    <property type="match status" value="1"/>
</dbReference>
<feature type="domain" description="Pru" evidence="7">
    <location>
        <begin position="1"/>
        <end position="134"/>
    </location>
</feature>
<dbReference type="InterPro" id="IPR038633">
    <property type="entry name" value="Rpn13/ADRM1_Pru_sf"/>
</dbReference>
<dbReference type="GO" id="GO:0005737">
    <property type="term" value="C:cytoplasm"/>
    <property type="evidence" value="ECO:0007669"/>
    <property type="project" value="UniProtKB-SubCell"/>
</dbReference>
<comment type="caution">
    <text evidence="8">The sequence shown here is derived from an EMBL/GenBank/DDBJ whole genome shotgun (WGS) entry which is preliminary data.</text>
</comment>
<evidence type="ECO:0000256" key="5">
    <source>
        <dbReference type="ARBA" id="ARBA00023242"/>
    </source>
</evidence>
<dbReference type="PANTHER" id="PTHR12225">
    <property type="entry name" value="ADHESION REGULATING MOLECULE 1 110 KDA CELL MEMBRANE GLYCOPROTEIN"/>
    <property type="match status" value="1"/>
</dbReference>
<accession>A0A4U0XGB2</accession>